<comment type="caution">
    <text evidence="2">The sequence shown here is derived from an EMBL/GenBank/DDBJ whole genome shotgun (WGS) entry which is preliminary data.</text>
</comment>
<dbReference type="NCBIfam" id="NF047850">
    <property type="entry name" value="Lsa25"/>
    <property type="match status" value="1"/>
</dbReference>
<evidence type="ECO:0000259" key="1">
    <source>
        <dbReference type="Pfam" id="PF07603"/>
    </source>
</evidence>
<sequence>MSLIKLFQSVSILLPLLLLLNCEAKPVEDNFGLSPEDFNVLLLGLASNVQLRDTGTGTIIDTAAGLEWRKCSVGQVFRQANNDCLGAPAGSALNPQDPFKYGARQLAFCDSRTHACNRVAAPQTLVATSEIAIQGTSELYAACASLGSGYRVPNPFELQRLTAGGRNLLLVNFPSTVEGDYWSGWSEVTDFEGTTAIAVSFDRESFGQEKRIVKTDRNYVRCVKNYP</sequence>
<gene>
    <name evidence="2" type="ORF">LPTSP4_17440</name>
</gene>
<evidence type="ECO:0000313" key="3">
    <source>
        <dbReference type="Proteomes" id="UP000245133"/>
    </source>
</evidence>
<dbReference type="Pfam" id="PF07603">
    <property type="entry name" value="Lcl_C"/>
    <property type="match status" value="1"/>
</dbReference>
<keyword evidence="3" id="KW-1185">Reference proteome</keyword>
<dbReference type="AlphaFoldDB" id="A0A2P2E023"/>
<protein>
    <recommendedName>
        <fullName evidence="1">Lcl C-terminal domain-containing protein</fullName>
    </recommendedName>
</protein>
<evidence type="ECO:0000313" key="2">
    <source>
        <dbReference type="EMBL" id="GBF50220.1"/>
    </source>
</evidence>
<dbReference type="Proteomes" id="UP000245133">
    <property type="component" value="Unassembled WGS sequence"/>
</dbReference>
<name>A0A2P2E023_9LEPT</name>
<dbReference type="OrthoDB" id="338808at2"/>
<accession>A0A2P2E023</accession>
<reference evidence="2 3" key="1">
    <citation type="submission" date="2018-02" db="EMBL/GenBank/DDBJ databases">
        <title>Novel Leptospira species isolated from soil and water in Japan.</title>
        <authorList>
            <person name="Nakao R."/>
            <person name="Masuzawa T."/>
        </authorList>
    </citation>
    <scope>NUCLEOTIDE SEQUENCE [LARGE SCALE GENOMIC DNA]</scope>
    <source>
        <strain evidence="2 3">YH101</strain>
    </source>
</reference>
<organism evidence="2 3">
    <name type="scientific">Leptospira ryugenii</name>
    <dbReference type="NCBI Taxonomy" id="1917863"/>
    <lineage>
        <taxon>Bacteria</taxon>
        <taxon>Pseudomonadati</taxon>
        <taxon>Spirochaetota</taxon>
        <taxon>Spirochaetia</taxon>
        <taxon>Leptospirales</taxon>
        <taxon>Leptospiraceae</taxon>
        <taxon>Leptospira</taxon>
    </lineage>
</organism>
<feature type="domain" description="Lcl C-terminal" evidence="1">
    <location>
        <begin position="57"/>
        <end position="224"/>
    </location>
</feature>
<proteinExistence type="predicted"/>
<dbReference type="RefSeq" id="WP_108975950.1">
    <property type="nucleotide sequence ID" value="NZ_BFBB01000004.1"/>
</dbReference>
<dbReference type="InterPro" id="IPR011460">
    <property type="entry name" value="Lcl_C"/>
</dbReference>
<dbReference type="EMBL" id="BFBB01000004">
    <property type="protein sequence ID" value="GBF50220.1"/>
    <property type="molecule type" value="Genomic_DNA"/>
</dbReference>